<sequence length="417" mass="45051">MSRSPTPHSLGGHRSERSHDSRDATQESPQAFLSPDSSKQESLRTGTPSRRVLFSYQDVFFICRKSAIASLSSLIRKKTSPASNDEPEAKTNTQPKSIMSLKLDRLKDKCHGLKTRTSPSLFRFAGYIFLIIILVVLGSVVVVGWYGLSEDTISHQTVTTKPTTTALAGPDYDKSFRPTQTASYGQSSIQAREGPLQAPPVTTIHPSMTENAPAASLGELKDIIIQTLTLNVTPGATAATAILSLCTTCTTTSTTSANTSSIDSQMSTSGSTMTGIMYCSFTGRRNIYTLCPYVHVNSPAMLTDTPSMLTSGAPRMKNSLSVVRLAILSLWNSMPSLGSVMQPRDPGAYDCNCTGMKKKLDSAIGLVRMQQQLLEGQRSMINEHRKSLYLALETLANVTAARVGEKMPGGTPLDLKI</sequence>
<evidence type="ECO:0000256" key="2">
    <source>
        <dbReference type="SAM" id="Phobius"/>
    </source>
</evidence>
<keyword evidence="2" id="KW-0472">Membrane</keyword>
<feature type="region of interest" description="Disordered" evidence="1">
    <location>
        <begin position="77"/>
        <end position="97"/>
    </location>
</feature>
<reference evidence="3 4" key="1">
    <citation type="submission" date="2018-12" db="EMBL/GenBank/DDBJ databases">
        <title>Draft genome sequence of Xylaria grammica IHI A82.</title>
        <authorList>
            <person name="Buettner E."/>
            <person name="Kellner H."/>
        </authorList>
    </citation>
    <scope>NUCLEOTIDE SEQUENCE [LARGE SCALE GENOMIC DNA]</scope>
    <source>
        <strain evidence="3 4">IHI A82</strain>
    </source>
</reference>
<feature type="compositionally biased region" description="Polar residues" evidence="1">
    <location>
        <begin position="26"/>
        <end position="37"/>
    </location>
</feature>
<organism evidence="3 4">
    <name type="scientific">Xylaria grammica</name>
    <dbReference type="NCBI Taxonomy" id="363999"/>
    <lineage>
        <taxon>Eukaryota</taxon>
        <taxon>Fungi</taxon>
        <taxon>Dikarya</taxon>
        <taxon>Ascomycota</taxon>
        <taxon>Pezizomycotina</taxon>
        <taxon>Sordariomycetes</taxon>
        <taxon>Xylariomycetidae</taxon>
        <taxon>Xylariales</taxon>
        <taxon>Xylariaceae</taxon>
        <taxon>Xylaria</taxon>
    </lineage>
</organism>
<dbReference type="AlphaFoldDB" id="A0A439CT10"/>
<feature type="transmembrane region" description="Helical" evidence="2">
    <location>
        <begin position="124"/>
        <end position="148"/>
    </location>
</feature>
<comment type="caution">
    <text evidence="3">The sequence shown here is derived from an EMBL/GenBank/DDBJ whole genome shotgun (WGS) entry which is preliminary data.</text>
</comment>
<evidence type="ECO:0000313" key="4">
    <source>
        <dbReference type="Proteomes" id="UP000286045"/>
    </source>
</evidence>
<dbReference type="EMBL" id="RYZI01000464">
    <property type="protein sequence ID" value="RWA05221.1"/>
    <property type="molecule type" value="Genomic_DNA"/>
</dbReference>
<protein>
    <submittedName>
        <fullName evidence="3">Uncharacterized protein</fullName>
    </submittedName>
</protein>
<evidence type="ECO:0000256" key="1">
    <source>
        <dbReference type="SAM" id="MobiDB-lite"/>
    </source>
</evidence>
<keyword evidence="4" id="KW-1185">Reference proteome</keyword>
<accession>A0A439CT10</accession>
<evidence type="ECO:0000313" key="3">
    <source>
        <dbReference type="EMBL" id="RWA05221.1"/>
    </source>
</evidence>
<proteinExistence type="predicted"/>
<name>A0A439CT10_9PEZI</name>
<keyword evidence="2" id="KW-0812">Transmembrane</keyword>
<gene>
    <name evidence="3" type="ORF">EKO27_g9882</name>
</gene>
<feature type="region of interest" description="Disordered" evidence="1">
    <location>
        <begin position="1"/>
        <end position="44"/>
    </location>
</feature>
<keyword evidence="2" id="KW-1133">Transmembrane helix</keyword>
<dbReference type="Proteomes" id="UP000286045">
    <property type="component" value="Unassembled WGS sequence"/>
</dbReference>
<feature type="compositionally biased region" description="Basic and acidic residues" evidence="1">
    <location>
        <begin position="13"/>
        <end position="25"/>
    </location>
</feature>